<dbReference type="RefSeq" id="WP_379681511.1">
    <property type="nucleotide sequence ID" value="NZ_JBHLWP010000020.1"/>
</dbReference>
<comment type="caution">
    <text evidence="2">The sequence shown here is derived from an EMBL/GenBank/DDBJ whole genome shotgun (WGS) entry which is preliminary data.</text>
</comment>
<proteinExistence type="predicted"/>
<feature type="domain" description="DUF4123" evidence="1">
    <location>
        <begin position="29"/>
        <end position="149"/>
    </location>
</feature>
<dbReference type="Proteomes" id="UP001589773">
    <property type="component" value="Unassembled WGS sequence"/>
</dbReference>
<keyword evidence="3" id="KW-1185">Reference proteome</keyword>
<evidence type="ECO:0000313" key="2">
    <source>
        <dbReference type="EMBL" id="MFC0254244.1"/>
    </source>
</evidence>
<gene>
    <name evidence="2" type="ORF">ACFFJK_20325</name>
</gene>
<evidence type="ECO:0000313" key="3">
    <source>
        <dbReference type="Proteomes" id="UP001589773"/>
    </source>
</evidence>
<name>A0ABV6FL50_9BURK</name>
<protein>
    <submittedName>
        <fullName evidence="2">DUF4123 domain-containing protein</fullName>
    </submittedName>
</protein>
<evidence type="ECO:0000259" key="1">
    <source>
        <dbReference type="Pfam" id="PF13503"/>
    </source>
</evidence>
<dbReference type="EMBL" id="JBHLWP010000020">
    <property type="protein sequence ID" value="MFC0254244.1"/>
    <property type="molecule type" value="Genomic_DNA"/>
</dbReference>
<sequence>MYFASNPCNTLALSRELVENIRKQPGLTWFALIDGAFDYGRQGVVLPNARDVLYDHDGMSDLLAASPFLIELTVQDEGRLGQEIATLLRHRKERPMLSFIGTCASARAVNDNFRLFANAVTEDDQVLLLRFADTRVLPGLSTALRPAYWDGMTCMLSDWITIGRDGQQRSLPLNANRAPMQGRFRLSPAEFAALLANGEPDAVLDAIAEGNPEALPALDRATIHHKVAQACSFAQQHQVRAFPDVVALAYLALLNDGKGLRDPKLSEMLLRAEWESGRLIDRLADFVE</sequence>
<organism evidence="2 3">
    <name type="scientific">Massilia consociata</name>
    <dbReference type="NCBI Taxonomy" id="760117"/>
    <lineage>
        <taxon>Bacteria</taxon>
        <taxon>Pseudomonadati</taxon>
        <taxon>Pseudomonadota</taxon>
        <taxon>Betaproteobacteria</taxon>
        <taxon>Burkholderiales</taxon>
        <taxon>Oxalobacteraceae</taxon>
        <taxon>Telluria group</taxon>
        <taxon>Massilia</taxon>
    </lineage>
</organism>
<dbReference type="Pfam" id="PF13503">
    <property type="entry name" value="DUF4123"/>
    <property type="match status" value="1"/>
</dbReference>
<reference evidence="2 3" key="1">
    <citation type="submission" date="2024-09" db="EMBL/GenBank/DDBJ databases">
        <authorList>
            <person name="Sun Q."/>
            <person name="Mori K."/>
        </authorList>
    </citation>
    <scope>NUCLEOTIDE SEQUENCE [LARGE SCALE GENOMIC DNA]</scope>
    <source>
        <strain evidence="2 3">CCM 7792</strain>
    </source>
</reference>
<accession>A0ABV6FL50</accession>
<dbReference type="InterPro" id="IPR025391">
    <property type="entry name" value="DUF4123"/>
</dbReference>